<dbReference type="PANTHER" id="PTHR11078:SF3">
    <property type="entry name" value="ANTITERMINATION NUSB DOMAIN-CONTAINING PROTEIN"/>
    <property type="match status" value="1"/>
</dbReference>
<dbReference type="Proteomes" id="UP000028926">
    <property type="component" value="Chromosome"/>
</dbReference>
<comment type="similarity">
    <text evidence="1 6">Belongs to the NusB family.</text>
</comment>
<evidence type="ECO:0000256" key="5">
    <source>
        <dbReference type="ARBA" id="ARBA00023163"/>
    </source>
</evidence>
<evidence type="ECO:0000313" key="8">
    <source>
        <dbReference type="EMBL" id="AIK96842.1"/>
    </source>
</evidence>
<evidence type="ECO:0000313" key="9">
    <source>
        <dbReference type="Proteomes" id="UP000028926"/>
    </source>
</evidence>
<dbReference type="NCBIfam" id="TIGR01951">
    <property type="entry name" value="nusB"/>
    <property type="match status" value="1"/>
</dbReference>
<sequence>MTNAKTITLKGRSAARLAAVQAMYQIDIEPTDPRIVIGQFISLRFKKPEQYHMKNPDISLFETLVIETLANKNQYDDFITQVLSRDWTLDRLESVLKSILRCGVCELDQQRETPKAVIINEYVNLTKTFYDGQEPGFINASLDKLAQMLER</sequence>
<evidence type="ECO:0000259" key="7">
    <source>
        <dbReference type="Pfam" id="PF01029"/>
    </source>
</evidence>
<keyword evidence="5 6" id="KW-0804">Transcription</keyword>
<dbReference type="AlphaFoldDB" id="A0A077AUI0"/>
<keyword evidence="3 6" id="KW-0694">RNA-binding</keyword>
<feature type="domain" description="NusB/RsmB/TIM44" evidence="7">
    <location>
        <begin position="14"/>
        <end position="146"/>
    </location>
</feature>
<dbReference type="GO" id="GO:0006353">
    <property type="term" value="P:DNA-templated transcription termination"/>
    <property type="evidence" value="ECO:0007669"/>
    <property type="project" value="UniProtKB-UniRule"/>
</dbReference>
<accession>A0A077AUI0</accession>
<evidence type="ECO:0000256" key="2">
    <source>
        <dbReference type="ARBA" id="ARBA00022814"/>
    </source>
</evidence>
<gene>
    <name evidence="6" type="primary">nusB</name>
    <name evidence="8" type="ORF">ID47_09020</name>
</gene>
<proteinExistence type="inferred from homology"/>
<dbReference type="SUPFAM" id="SSF48013">
    <property type="entry name" value="NusB-like"/>
    <property type="match status" value="1"/>
</dbReference>
<evidence type="ECO:0000256" key="3">
    <source>
        <dbReference type="ARBA" id="ARBA00022884"/>
    </source>
</evidence>
<comment type="function">
    <text evidence="6">Involved in transcription antitermination. Required for transcription of ribosomal RNA (rRNA) genes. Binds specifically to the boxA antiterminator sequence of the ribosomal RNA (rrn) operons.</text>
</comment>
<dbReference type="GO" id="GO:0005829">
    <property type="term" value="C:cytosol"/>
    <property type="evidence" value="ECO:0007669"/>
    <property type="project" value="TreeGrafter"/>
</dbReference>
<dbReference type="HOGENOM" id="CLU_087843_4_0_5"/>
<dbReference type="RefSeq" id="WP_038465588.1">
    <property type="nucleotide sequence ID" value="NZ_CP008941.1"/>
</dbReference>
<dbReference type="eggNOG" id="COG0781">
    <property type="taxonomic scope" value="Bacteria"/>
</dbReference>
<dbReference type="InterPro" id="IPR035926">
    <property type="entry name" value="NusB-like_sf"/>
</dbReference>
<evidence type="ECO:0000256" key="4">
    <source>
        <dbReference type="ARBA" id="ARBA00023015"/>
    </source>
</evidence>
<name>A0A077AUI0_9PROT</name>
<evidence type="ECO:0000256" key="1">
    <source>
        <dbReference type="ARBA" id="ARBA00005952"/>
    </source>
</evidence>
<dbReference type="KEGG" id="paca:ID47_09020"/>
<dbReference type="GO" id="GO:0003723">
    <property type="term" value="F:RNA binding"/>
    <property type="evidence" value="ECO:0007669"/>
    <property type="project" value="UniProtKB-UniRule"/>
</dbReference>
<keyword evidence="2 6" id="KW-0889">Transcription antitermination</keyword>
<reference evidence="8 9" key="1">
    <citation type="submission" date="2014-07" db="EMBL/GenBank/DDBJ databases">
        <title>Comparative genomic insights into amoeba endosymbionts belonging to the families of Holosporaceae and Candidatus Midichloriaceae within Rickettsiales.</title>
        <authorList>
            <person name="Wang Z."/>
            <person name="Wu M."/>
        </authorList>
    </citation>
    <scope>NUCLEOTIDE SEQUENCE [LARGE SCALE GENOMIC DNA]</scope>
    <source>
        <strain evidence="8">PRA3</strain>
    </source>
</reference>
<evidence type="ECO:0000256" key="6">
    <source>
        <dbReference type="HAMAP-Rule" id="MF_00073"/>
    </source>
</evidence>
<dbReference type="InterPro" id="IPR006027">
    <property type="entry name" value="NusB_RsmB_TIM44"/>
</dbReference>
<dbReference type="Gene3D" id="1.10.940.10">
    <property type="entry name" value="NusB-like"/>
    <property type="match status" value="1"/>
</dbReference>
<dbReference type="OrthoDB" id="9797817at2"/>
<dbReference type="EMBL" id="CP008941">
    <property type="protein sequence ID" value="AIK96842.1"/>
    <property type="molecule type" value="Genomic_DNA"/>
</dbReference>
<dbReference type="PANTHER" id="PTHR11078">
    <property type="entry name" value="N UTILIZATION SUBSTANCE PROTEIN B-RELATED"/>
    <property type="match status" value="1"/>
</dbReference>
<dbReference type="InterPro" id="IPR011605">
    <property type="entry name" value="NusB_fam"/>
</dbReference>
<dbReference type="Pfam" id="PF01029">
    <property type="entry name" value="NusB"/>
    <property type="match status" value="1"/>
</dbReference>
<dbReference type="HAMAP" id="MF_00073">
    <property type="entry name" value="NusB"/>
    <property type="match status" value="1"/>
</dbReference>
<keyword evidence="4 6" id="KW-0805">Transcription regulation</keyword>
<dbReference type="GO" id="GO:0031564">
    <property type="term" value="P:transcription antitermination"/>
    <property type="evidence" value="ECO:0007669"/>
    <property type="project" value="UniProtKB-KW"/>
</dbReference>
<keyword evidence="9" id="KW-1185">Reference proteome</keyword>
<protein>
    <recommendedName>
        <fullName evidence="6">Transcription antitermination protein NusB</fullName>
    </recommendedName>
    <alternativeName>
        <fullName evidence="6">Antitermination factor NusB</fullName>
    </alternativeName>
</protein>
<organism evidence="8 9">
    <name type="scientific">Candidatus Odyssella acanthamoebae</name>
    <dbReference type="NCBI Taxonomy" id="91604"/>
    <lineage>
        <taxon>Bacteria</taxon>
        <taxon>Pseudomonadati</taxon>
        <taxon>Pseudomonadota</taxon>
        <taxon>Alphaproteobacteria</taxon>
        <taxon>Holosporales</taxon>
        <taxon>Candidatus Paracaedibacteraceae</taxon>
        <taxon>Candidatus Odyssella</taxon>
    </lineage>
</organism>
<dbReference type="STRING" id="91604.ID47_09020"/>